<dbReference type="EMBL" id="CP002869">
    <property type="protein sequence ID" value="AEI45571.1"/>
    <property type="molecule type" value="Genomic_DNA"/>
</dbReference>
<evidence type="ECO:0000256" key="5">
    <source>
        <dbReference type="ARBA" id="ARBA00023239"/>
    </source>
</evidence>
<evidence type="ECO:0000256" key="7">
    <source>
        <dbReference type="RuleBase" id="RU000382"/>
    </source>
</evidence>
<protein>
    <submittedName>
        <fullName evidence="9">L-2,4-diaminobutyrate decarboxylase</fullName>
    </submittedName>
</protein>
<keyword evidence="3" id="KW-0210">Decarboxylase</keyword>
<evidence type="ECO:0000313" key="10">
    <source>
        <dbReference type="Proteomes" id="UP000006620"/>
    </source>
</evidence>
<name>F8FKH8_PAEMK</name>
<dbReference type="InterPro" id="IPR021115">
    <property type="entry name" value="Pyridoxal-P_BS"/>
</dbReference>
<dbReference type="AlphaFoldDB" id="F8FKH8"/>
<dbReference type="SUPFAM" id="SSF53383">
    <property type="entry name" value="PLP-dependent transferases"/>
    <property type="match status" value="1"/>
</dbReference>
<dbReference type="GO" id="GO:0030170">
    <property type="term" value="F:pyridoxal phosphate binding"/>
    <property type="evidence" value="ECO:0007669"/>
    <property type="project" value="InterPro"/>
</dbReference>
<feature type="compositionally biased region" description="Polar residues" evidence="8">
    <location>
        <begin position="512"/>
        <end position="521"/>
    </location>
</feature>
<reference evidence="9 10" key="2">
    <citation type="journal article" date="2013" name="Genome Announc.">
        <title>Genome Sequence of Growth-Improving Paenibacillus mucilaginosus Strain KNP414.</title>
        <authorList>
            <person name="Lu J.J."/>
            <person name="Wang J.F."/>
            <person name="Hu X.F."/>
        </authorList>
    </citation>
    <scope>NUCLEOTIDE SEQUENCE [LARGE SCALE GENOMIC DNA]</scope>
    <source>
        <strain evidence="9 10">KNP414</strain>
    </source>
</reference>
<keyword evidence="4 6" id="KW-0663">Pyridoxal phosphate</keyword>
<dbReference type="RefSeq" id="WP_013920713.1">
    <property type="nucleotide sequence ID" value="NC_015690.1"/>
</dbReference>
<dbReference type="HOGENOM" id="CLU_011856_0_4_9"/>
<sequence>MSSPYDRLFLHGSEDSQEEYRQAMNRAMDVLIRDFASAPGPYSGADPQSLLRVYREVPVCPEDGAPIDALIERVGTTVVRHSAVVTDPACIAHLHCPPLSVSLAAEALVSGTNQSMDSWDQSMSGTLLEERITAWLCGIFGYDPGSDGVFTSGGTQSNFMGLLLARNHFAKRQWGWDIQRKGLPPEASRMRILCSEAAHFTVKQSAALLGLGEQTVVTVPVDSRHRMRADAAAEILASLRAEGLLPFALVATAGTTDFGSIDPLRELSGLARTYGLWLHADAAYGGALVLSDTYAVRLRGLELADSITVDFHKMFYQPISCGAFLLKERRYFDYIRLNADYLNPEEDEDHGIPNLVTKSVQTTRRFDALKLYMSLQHLGRRAFGEMIDFTVETARATARFIRQDPQLELIGEPEMNAVVFRYVPPAVPGETEEEAGLRADRLHTEIRAQLLAEGRAVVARTRVKGRICLKFTLLNPRTTAEHTAGILQEVKRIGGMLGRTAARSQAAKKGTESLTIDTSNGAKKKARAI</sequence>
<dbReference type="PROSITE" id="PS00392">
    <property type="entry name" value="DDC_GAD_HDC_YDC"/>
    <property type="match status" value="1"/>
</dbReference>
<evidence type="ECO:0000256" key="6">
    <source>
        <dbReference type="PIRSR" id="PIRSR602129-50"/>
    </source>
</evidence>
<dbReference type="Pfam" id="PF00282">
    <property type="entry name" value="Pyridoxal_deC"/>
    <property type="match status" value="1"/>
</dbReference>
<dbReference type="CDD" id="cd06450">
    <property type="entry name" value="DOPA_deC_like"/>
    <property type="match status" value="1"/>
</dbReference>
<accession>F8FKH8</accession>
<evidence type="ECO:0000256" key="8">
    <source>
        <dbReference type="SAM" id="MobiDB-lite"/>
    </source>
</evidence>
<feature type="modified residue" description="N6-(pyridoxal phosphate)lysine" evidence="6">
    <location>
        <position position="313"/>
    </location>
</feature>
<proteinExistence type="inferred from homology"/>
<evidence type="ECO:0000256" key="1">
    <source>
        <dbReference type="ARBA" id="ARBA00001933"/>
    </source>
</evidence>
<dbReference type="Gene3D" id="1.20.1650.10">
    <property type="entry name" value="PLP-dependent transferases"/>
    <property type="match status" value="1"/>
</dbReference>
<dbReference type="GO" id="GO:0005737">
    <property type="term" value="C:cytoplasm"/>
    <property type="evidence" value="ECO:0007669"/>
    <property type="project" value="TreeGrafter"/>
</dbReference>
<dbReference type="InterPro" id="IPR002129">
    <property type="entry name" value="PyrdxlP-dep_de-COase"/>
</dbReference>
<evidence type="ECO:0000256" key="3">
    <source>
        <dbReference type="ARBA" id="ARBA00022793"/>
    </source>
</evidence>
<comment type="similarity">
    <text evidence="2 7">Belongs to the group II decarboxylase family.</text>
</comment>
<evidence type="ECO:0000256" key="2">
    <source>
        <dbReference type="ARBA" id="ARBA00009533"/>
    </source>
</evidence>
<dbReference type="PATRIC" id="fig|1036673.3.peg.6588"/>
<dbReference type="GO" id="GO:0004058">
    <property type="term" value="F:aromatic-L-amino-acid decarboxylase activity"/>
    <property type="evidence" value="ECO:0007669"/>
    <property type="project" value="UniProtKB-ARBA"/>
</dbReference>
<reference evidence="10" key="1">
    <citation type="submission" date="2011-06" db="EMBL/GenBank/DDBJ databases">
        <title>Complete genome sequence of Paenibacillus mucilaginosus KNP414.</title>
        <authorList>
            <person name="Wang J."/>
            <person name="Hu S."/>
            <person name="Hu X."/>
            <person name="Zhang B."/>
            <person name="Dong D."/>
            <person name="Zhang S."/>
            <person name="Zhao K."/>
            <person name="Wu D."/>
        </authorList>
    </citation>
    <scope>NUCLEOTIDE SEQUENCE [LARGE SCALE GENOMIC DNA]</scope>
    <source>
        <strain evidence="10">KNP414</strain>
    </source>
</reference>
<dbReference type="Proteomes" id="UP000006620">
    <property type="component" value="Chromosome"/>
</dbReference>
<dbReference type="Gene3D" id="3.90.1150.10">
    <property type="entry name" value="Aspartate Aminotransferase, domain 1"/>
    <property type="match status" value="1"/>
</dbReference>
<keyword evidence="5 7" id="KW-0456">Lyase</keyword>
<dbReference type="Gene3D" id="3.40.640.10">
    <property type="entry name" value="Type I PLP-dependent aspartate aminotransferase-like (Major domain)"/>
    <property type="match status" value="1"/>
</dbReference>
<organism evidence="9 10">
    <name type="scientific">Paenibacillus mucilaginosus (strain KNP414)</name>
    <dbReference type="NCBI Taxonomy" id="1036673"/>
    <lineage>
        <taxon>Bacteria</taxon>
        <taxon>Bacillati</taxon>
        <taxon>Bacillota</taxon>
        <taxon>Bacilli</taxon>
        <taxon>Bacillales</taxon>
        <taxon>Paenibacillaceae</taxon>
        <taxon>Paenibacillus</taxon>
    </lineage>
</organism>
<dbReference type="InterPro" id="IPR015424">
    <property type="entry name" value="PyrdxlP-dep_Trfase"/>
</dbReference>
<dbReference type="PANTHER" id="PTHR45677:SF8">
    <property type="entry name" value="CYSTEINE SULFINIC ACID DECARBOXYLASE"/>
    <property type="match status" value="1"/>
</dbReference>
<evidence type="ECO:0000313" key="9">
    <source>
        <dbReference type="EMBL" id="AEI45571.1"/>
    </source>
</evidence>
<feature type="region of interest" description="Disordered" evidence="8">
    <location>
        <begin position="504"/>
        <end position="529"/>
    </location>
</feature>
<comment type="cofactor">
    <cofactor evidence="1 6 7">
        <name>pyridoxal 5'-phosphate</name>
        <dbReference type="ChEBI" id="CHEBI:597326"/>
    </cofactor>
</comment>
<evidence type="ECO:0000256" key="4">
    <source>
        <dbReference type="ARBA" id="ARBA00022898"/>
    </source>
</evidence>
<gene>
    <name evidence="9" type="ordered locus">KNP414_07059</name>
</gene>
<dbReference type="KEGG" id="pms:KNP414_07059"/>
<dbReference type="InterPro" id="IPR015422">
    <property type="entry name" value="PyrdxlP-dep_Trfase_small"/>
</dbReference>
<dbReference type="GO" id="GO:0019752">
    <property type="term" value="P:carboxylic acid metabolic process"/>
    <property type="evidence" value="ECO:0007669"/>
    <property type="project" value="InterPro"/>
</dbReference>
<dbReference type="PANTHER" id="PTHR45677">
    <property type="entry name" value="GLUTAMATE DECARBOXYLASE-RELATED"/>
    <property type="match status" value="1"/>
</dbReference>
<dbReference type="InterPro" id="IPR015421">
    <property type="entry name" value="PyrdxlP-dep_Trfase_major"/>
</dbReference>